<name>A0ABM0GNZ8_SACKO</name>
<dbReference type="GeneID" id="100371968"/>
<dbReference type="Gene3D" id="2.30.30.140">
    <property type="match status" value="1"/>
</dbReference>
<dbReference type="Gene3D" id="2.40.50.90">
    <property type="match status" value="1"/>
</dbReference>
<dbReference type="RefSeq" id="XP_002734171.2">
    <property type="nucleotide sequence ID" value="XM_002734125.2"/>
</dbReference>
<dbReference type="SUPFAM" id="SSF63748">
    <property type="entry name" value="Tudor/PWWP/MBT"/>
    <property type="match status" value="1"/>
</dbReference>
<proteinExistence type="predicted"/>
<gene>
    <name evidence="2" type="primary">LOC100371968</name>
</gene>
<protein>
    <submittedName>
        <fullName evidence="2">Uncharacterized protein LOC100371968</fullName>
    </submittedName>
</protein>
<accession>A0ABM0GNZ8</accession>
<evidence type="ECO:0000313" key="2">
    <source>
        <dbReference type="RefSeq" id="XP_002734171.2"/>
    </source>
</evidence>
<organism evidence="1 2">
    <name type="scientific">Saccoglossus kowalevskii</name>
    <name type="common">Acorn worm</name>
    <dbReference type="NCBI Taxonomy" id="10224"/>
    <lineage>
        <taxon>Eukaryota</taxon>
        <taxon>Metazoa</taxon>
        <taxon>Hemichordata</taxon>
        <taxon>Enteropneusta</taxon>
        <taxon>Harrimaniidae</taxon>
        <taxon>Saccoglossus</taxon>
    </lineage>
</organism>
<evidence type="ECO:0000313" key="1">
    <source>
        <dbReference type="Proteomes" id="UP000694865"/>
    </source>
</evidence>
<sequence>MVILDTYIATTMAITTMYRHVVAYSWFLVKHIWDIISDRWSITARRIDGVEAMPTNNLTGDAAIPESTRAKLPSLNSVSCQQFEQLGSNDHSVIGTLSVGTTPLVAGDDELSTERRLSDIDATISESQCSISSYETVPEDIIYAASSTDLLNDIDLHGHSDTGIVRSSVRFSDCTTGPPDRETENCHASEGATVNHLVSNDRSNTHLKDEINDFAEHTDSASERKKKKKGKFRMVKIKLRSEKTIFIRELNTDFVDPYYKLPETELPKKKLTQVHVTHYKSLTEVCIRLIQKIFTGEYRSLQVMLNSLYEKGQSERYRPDSTPVVGGLYTACDDVTHTWHRVKVLELSNTSKSPSVLCWFVDIGWEKRMPIGCLRWLLNRKRLLIPAQSILCSLHRSDKLRKLSTVEKMLFTEKFQHRATRDALWCKVKKRPRNQAPIIKLGASKYDNIVKDTIKSVKRLPKCHGCKQLFTVTSMLLERSNDLSQMATCLQDNIERVNSEVSLVRTNAVDLEQGMALYRETLQTDMQMRFSYMARGLQMALSEYLHPDRPIRWPSVMTEQLAVRSSTDQLSNFPDDEIPQTWV</sequence>
<dbReference type="Proteomes" id="UP000694865">
    <property type="component" value="Unplaced"/>
</dbReference>
<keyword evidence="1" id="KW-1185">Reference proteome</keyword>
<reference evidence="2" key="1">
    <citation type="submission" date="2025-08" db="UniProtKB">
        <authorList>
            <consortium name="RefSeq"/>
        </authorList>
    </citation>
    <scope>IDENTIFICATION</scope>
    <source>
        <tissue evidence="2">Testes</tissue>
    </source>
</reference>
<dbReference type="InterPro" id="IPR035437">
    <property type="entry name" value="SNase_OB-fold_sf"/>
</dbReference>